<evidence type="ECO:0000256" key="2">
    <source>
        <dbReference type="ARBA" id="ARBA00022490"/>
    </source>
</evidence>
<evidence type="ECO:0000256" key="4">
    <source>
        <dbReference type="ARBA" id="ARBA00022801"/>
    </source>
</evidence>
<dbReference type="PANTHER" id="PTHR34137">
    <property type="entry name" value="EXODEOXYRIBONUCLEASE 7 SMALL SUBUNIT"/>
    <property type="match status" value="1"/>
</dbReference>
<feature type="coiled-coil region" evidence="7">
    <location>
        <begin position="9"/>
        <end position="64"/>
    </location>
</feature>
<comment type="catalytic activity">
    <reaction evidence="6">
        <text>Exonucleolytic cleavage in either 5'- to 3'- or 3'- to 5'-direction to yield nucleoside 5'-phosphates.</text>
        <dbReference type="EC" id="3.1.11.6"/>
    </reaction>
</comment>
<dbReference type="SUPFAM" id="SSF116842">
    <property type="entry name" value="XseB-like"/>
    <property type="match status" value="1"/>
</dbReference>
<comment type="subcellular location">
    <subcellularLocation>
        <location evidence="6">Cytoplasm</location>
    </subcellularLocation>
</comment>
<dbReference type="Proteomes" id="UP000700908">
    <property type="component" value="Unassembled WGS sequence"/>
</dbReference>
<dbReference type="EMBL" id="JAIMFO010000004">
    <property type="protein sequence ID" value="MBY4796972.1"/>
    <property type="molecule type" value="Genomic_DNA"/>
</dbReference>
<dbReference type="Pfam" id="PF02609">
    <property type="entry name" value="Exonuc_VII_S"/>
    <property type="match status" value="1"/>
</dbReference>
<dbReference type="GO" id="GO:0008855">
    <property type="term" value="F:exodeoxyribonuclease VII activity"/>
    <property type="evidence" value="ECO:0007669"/>
    <property type="project" value="UniProtKB-EC"/>
</dbReference>
<dbReference type="HAMAP" id="MF_00337">
    <property type="entry name" value="Exonuc_7_S"/>
    <property type="match status" value="1"/>
</dbReference>
<evidence type="ECO:0000313" key="8">
    <source>
        <dbReference type="EMBL" id="MBY4796972.1"/>
    </source>
</evidence>
<dbReference type="InterPro" id="IPR003761">
    <property type="entry name" value="Exonuc_VII_S"/>
</dbReference>
<sequence>MKKIDEMSYREASQELERIIRNLESGELELEESLEGYSRGVELLKSLRERLADAEQKVSVLVKDVDGADVLEPAQAADEDDSLSF</sequence>
<dbReference type="InterPro" id="IPR037004">
    <property type="entry name" value="Exonuc_VII_ssu_sf"/>
</dbReference>
<reference evidence="8 9" key="1">
    <citation type="submission" date="2021-08" db="EMBL/GenBank/DDBJ databases">
        <title>Collinsella faecalis sp. nov. isolated from swine faeces.</title>
        <authorList>
            <person name="Oh B.S."/>
            <person name="Lee J.H."/>
        </authorList>
    </citation>
    <scope>NUCLEOTIDE SEQUENCE [LARGE SCALE GENOMIC DNA]</scope>
    <source>
        <strain evidence="8 9">AGMB00827</strain>
    </source>
</reference>
<comment type="caution">
    <text evidence="8">The sequence shown here is derived from an EMBL/GenBank/DDBJ whole genome shotgun (WGS) entry which is preliminary data.</text>
</comment>
<accession>A0ABS7MI94</accession>
<evidence type="ECO:0000256" key="3">
    <source>
        <dbReference type="ARBA" id="ARBA00022722"/>
    </source>
</evidence>
<dbReference type="Gene3D" id="1.10.287.1040">
    <property type="entry name" value="Exonuclease VII, small subunit"/>
    <property type="match status" value="1"/>
</dbReference>
<proteinExistence type="inferred from homology"/>
<keyword evidence="7" id="KW-0175">Coiled coil</keyword>
<dbReference type="PANTHER" id="PTHR34137:SF1">
    <property type="entry name" value="EXODEOXYRIBONUCLEASE 7 SMALL SUBUNIT"/>
    <property type="match status" value="1"/>
</dbReference>
<comment type="subunit">
    <text evidence="6">Heterooligomer composed of large and small subunits.</text>
</comment>
<dbReference type="NCBIfam" id="TIGR01280">
    <property type="entry name" value="xseB"/>
    <property type="match status" value="1"/>
</dbReference>
<dbReference type="EC" id="3.1.11.6" evidence="6"/>
<evidence type="ECO:0000313" key="9">
    <source>
        <dbReference type="Proteomes" id="UP000700908"/>
    </source>
</evidence>
<keyword evidence="5 6" id="KW-0269">Exonuclease</keyword>
<name>A0ABS7MI94_9ACTN</name>
<evidence type="ECO:0000256" key="1">
    <source>
        <dbReference type="ARBA" id="ARBA00009998"/>
    </source>
</evidence>
<comment type="similarity">
    <text evidence="1 6">Belongs to the XseB family.</text>
</comment>
<evidence type="ECO:0000256" key="6">
    <source>
        <dbReference type="HAMAP-Rule" id="MF_00337"/>
    </source>
</evidence>
<keyword evidence="9" id="KW-1185">Reference proteome</keyword>
<protein>
    <recommendedName>
        <fullName evidence="6">Exodeoxyribonuclease 7 small subunit</fullName>
        <ecNumber evidence="6">3.1.11.6</ecNumber>
    </recommendedName>
    <alternativeName>
        <fullName evidence="6">Exodeoxyribonuclease VII small subunit</fullName>
        <shortName evidence="6">Exonuclease VII small subunit</shortName>
    </alternativeName>
</protein>
<evidence type="ECO:0000256" key="5">
    <source>
        <dbReference type="ARBA" id="ARBA00022839"/>
    </source>
</evidence>
<keyword evidence="4 6" id="KW-0378">Hydrolase</keyword>
<comment type="function">
    <text evidence="6">Bidirectionally degrades single-stranded DNA into large acid-insoluble oligonucleotides, which are then degraded further into small acid-soluble oligonucleotides.</text>
</comment>
<organism evidence="8 9">
    <name type="scientific">Collinsella ureilytica</name>
    <dbReference type="NCBI Taxonomy" id="2869515"/>
    <lineage>
        <taxon>Bacteria</taxon>
        <taxon>Bacillati</taxon>
        <taxon>Actinomycetota</taxon>
        <taxon>Coriobacteriia</taxon>
        <taxon>Coriobacteriales</taxon>
        <taxon>Coriobacteriaceae</taxon>
        <taxon>Collinsella</taxon>
    </lineage>
</organism>
<evidence type="ECO:0000256" key="7">
    <source>
        <dbReference type="SAM" id="Coils"/>
    </source>
</evidence>
<gene>
    <name evidence="6 8" type="primary">xseB</name>
    <name evidence="8" type="ORF">K6V98_01135</name>
</gene>
<keyword evidence="3 6" id="KW-0540">Nuclease</keyword>
<keyword evidence="2 6" id="KW-0963">Cytoplasm</keyword>